<feature type="compositionally biased region" description="Low complexity" evidence="6">
    <location>
        <begin position="1213"/>
        <end position="1223"/>
    </location>
</feature>
<feature type="region of interest" description="Disordered" evidence="6">
    <location>
        <begin position="1456"/>
        <end position="1484"/>
    </location>
</feature>
<dbReference type="InterPro" id="IPR046360">
    <property type="entry name" value="T-box_DNA-bd"/>
</dbReference>
<dbReference type="SUPFAM" id="SSF49417">
    <property type="entry name" value="p53-like transcription factors"/>
    <property type="match status" value="1"/>
</dbReference>
<feature type="region of interest" description="Disordered" evidence="6">
    <location>
        <begin position="2084"/>
        <end position="2118"/>
    </location>
</feature>
<accession>A0A8S4AKI2</accession>
<feature type="compositionally biased region" description="Polar residues" evidence="6">
    <location>
        <begin position="2092"/>
        <end position="2102"/>
    </location>
</feature>
<dbReference type="InterPro" id="IPR008967">
    <property type="entry name" value="p53-like_TF_DNA-bd_sf"/>
</dbReference>
<evidence type="ECO:0000256" key="3">
    <source>
        <dbReference type="ARBA" id="ARBA00023163"/>
    </source>
</evidence>
<evidence type="ECO:0000313" key="10">
    <source>
        <dbReference type="Proteomes" id="UP000677803"/>
    </source>
</evidence>
<dbReference type="SMART" id="SM00425">
    <property type="entry name" value="TBOX"/>
    <property type="match status" value="1"/>
</dbReference>
<feature type="compositionally biased region" description="Polar residues" evidence="6">
    <location>
        <begin position="655"/>
        <end position="675"/>
    </location>
</feature>
<feature type="compositionally biased region" description="Polar residues" evidence="6">
    <location>
        <begin position="2292"/>
        <end position="2302"/>
    </location>
</feature>
<feature type="compositionally biased region" description="Polar residues" evidence="6">
    <location>
        <begin position="458"/>
        <end position="475"/>
    </location>
</feature>
<feature type="region of interest" description="Disordered" evidence="6">
    <location>
        <begin position="397"/>
        <end position="440"/>
    </location>
</feature>
<feature type="compositionally biased region" description="Acidic residues" evidence="6">
    <location>
        <begin position="2162"/>
        <end position="2177"/>
    </location>
</feature>
<dbReference type="PRINTS" id="PR00937">
    <property type="entry name" value="TBOX"/>
</dbReference>
<dbReference type="Proteomes" id="UP000677803">
    <property type="component" value="Unassembled WGS sequence"/>
</dbReference>
<feature type="compositionally biased region" description="Polar residues" evidence="6">
    <location>
        <begin position="2663"/>
        <end position="2676"/>
    </location>
</feature>
<name>A0A8S4AKI2_9TELE</name>
<feature type="region of interest" description="Disordered" evidence="6">
    <location>
        <begin position="505"/>
        <end position="531"/>
    </location>
</feature>
<feature type="compositionally biased region" description="Basic and acidic residues" evidence="6">
    <location>
        <begin position="2277"/>
        <end position="2291"/>
    </location>
</feature>
<feature type="compositionally biased region" description="Low complexity" evidence="6">
    <location>
        <begin position="520"/>
        <end position="530"/>
    </location>
</feature>
<dbReference type="InterPro" id="IPR001699">
    <property type="entry name" value="TF_T-box"/>
</dbReference>
<feature type="compositionally biased region" description="Basic and acidic residues" evidence="6">
    <location>
        <begin position="413"/>
        <end position="440"/>
    </location>
</feature>
<reference evidence="9" key="1">
    <citation type="submission" date="2021-05" db="EMBL/GenBank/DDBJ databases">
        <authorList>
            <person name="Tigano A."/>
        </authorList>
    </citation>
    <scope>NUCLEOTIDE SEQUENCE</scope>
</reference>
<dbReference type="GO" id="GO:0000978">
    <property type="term" value="F:RNA polymerase II cis-regulatory region sequence-specific DNA binding"/>
    <property type="evidence" value="ECO:0007669"/>
    <property type="project" value="InterPro"/>
</dbReference>
<feature type="compositionally biased region" description="Basic and acidic residues" evidence="6">
    <location>
        <begin position="1180"/>
        <end position="1189"/>
    </location>
</feature>
<keyword evidence="10" id="KW-1185">Reference proteome</keyword>
<feature type="compositionally biased region" description="Polar residues" evidence="6">
    <location>
        <begin position="1470"/>
        <end position="1484"/>
    </location>
</feature>
<dbReference type="OrthoDB" id="6119313at2759"/>
<dbReference type="CDD" id="cd20195">
    <property type="entry name" value="T-box_MGA-like"/>
    <property type="match status" value="1"/>
</dbReference>
<dbReference type="PROSITE" id="PS50888">
    <property type="entry name" value="BHLH"/>
    <property type="match status" value="1"/>
</dbReference>
<feature type="compositionally biased region" description="Low complexity" evidence="6">
    <location>
        <begin position="2303"/>
        <end position="2313"/>
    </location>
</feature>
<feature type="region of interest" description="Disordered" evidence="6">
    <location>
        <begin position="2607"/>
        <end position="2645"/>
    </location>
</feature>
<keyword evidence="3" id="KW-0804">Transcription</keyword>
<dbReference type="EMBL" id="CAJRST010002224">
    <property type="protein sequence ID" value="CAG5866968.1"/>
    <property type="molecule type" value="Genomic_DNA"/>
</dbReference>
<feature type="region of interest" description="Disordered" evidence="6">
    <location>
        <begin position="1077"/>
        <end position="1106"/>
    </location>
</feature>
<feature type="compositionally biased region" description="Polar residues" evidence="6">
    <location>
        <begin position="340"/>
        <end position="358"/>
    </location>
</feature>
<dbReference type="GO" id="GO:0046983">
    <property type="term" value="F:protein dimerization activity"/>
    <property type="evidence" value="ECO:0007669"/>
    <property type="project" value="InterPro"/>
</dbReference>
<feature type="region of interest" description="Disordered" evidence="6">
    <location>
        <begin position="457"/>
        <end position="487"/>
    </location>
</feature>
<sequence length="2766" mass="299954">MASTKTKQGMVFLKEVATAHAAAPATDHPLGCFVPRRPEKGSESGTEQITCVSSEESDFFCKHKMYPSKDAIVSTGGLKRPTNLNNHSETLSPDITFKGIKVTLDNNSMWKEFYSRKTEMILTKEGNRMFPYCRFRISCLQPAKKYSLIMDIQPLDHCQYKWTGEKWQVSRKAECHMKSPLFAHPDSPATGQHWMQSPVSFYRLKLTNNISDQDGNIILHPNHRYLPQLYLVQTEKAIEDITLNDSSVLTFSFPQTEFMAVTAYQNPQFAQLKVKYNPFAKGLKEDGCNSWGLKLKPNSSKDLNKDGGSKINDQHPVKKSLKSLLASHKPRCSKAGDSKPTVSKDLQNNLPPNSNQSADKIPAVRSNSGPAQKLFSDLIREAHVSLQRCSVEQLDISHNPSPRVTQTNTKTRHLNEGKGKSVPKKDIINVETPKKKKEDYRPYLNSCTASIETDLALTGSSNSSEPSDNQCSSDAPSDASKQQKRPARLPLPALALFLKKHSLKSKKTDGKLHATPPETPSESLPESRSTVANSDHAFVTEPIIQDCRFAHTDLHQDGMVLNVAEQADDTAQQPSSPLCFGSVTSEDLEAPEAGDPFLKSSGSELTIPDGAPVLPNSEPPFCTIETSASTLTTCTTSNTAPNLPPFVKVVLASPNSTQTSTEASTLPSDSSTLRTEPSLPDPECTSFDFEPLSPASSPEPLPLLPASLALELDTSASEATSEAVEPPEDRLLNKNSSVFKWHTVLPPSESDRDTAFTGLEPAPDAPPLISVTPTLFPCHSEPQSLSTPTAISPDDPPVSFQESEHLLPFPAELSPLALQLTLSPTFSSLDENGLSPTPSLSDFAHFFNTDVETGIGVALSNTDTVTVPCPPPSLAEACEPPQQVLPISPSKPCKRKKCPRWTKSSRLDMDQTMDDYRNMQPNLEEVEEQLFISFTSKEALKSHIADPSEGLSSHTQTRPESQQTPDANENSNSTGRSLEETIAAFQEILLRDLGQMKYRQVIHPVLQEVGLKMTLLDPGLSIDLQYLGVQLPIPPPGVGVQPLAQTLPPSPGNSFGVSSAFVSRTGKTTDVTQIKGWREKFTLSDPPPTHASSGPEAGSGSDSQKKNLSAFCSDMLDEYLENEGKLIDERAASFSQSPFEAPVYQLPMKSTSWTGDHIPKKQTSASDLISGFIPPSKRPQIKEARAFRKTDKKQKTGRKQNKPGPELGVTNTSESSSVLSEQSAQTTEVSSETVQPSLPPIFKKKRKLKPRILTKSLNSSRPMARPSGVLKDLAPLESDSELGHTPVQSEENHRKGGGPVMTRGLLRQKDLEDGVVWQGRARTSITEERAAVALTSLFTLTGFVSDNPTAPIQLARARASPCLNEFCRLGCICSSLSYSSKISHCGRPCCMFGCTCLKQKVVLLKNLDSSDSSSTSHTDHIKNKKGKKRMRMAYVLKESDSVSKPAERVQILWRRNTGGSDPEPVHSPDVTLSLSSNGDRNNHSSCARVRGYRGWVKKREEASKEMRLARRKAARLKFLKQKNQTLGGSKANTPGPNLDKAAQPLSSKHPPDLLEEPTPKPSKRLFILADCKWESDADQSYVLKKLCQAMAQDQLDQPFWIRKYLINPIEQTVEGNGADQCIQYRIRISTPKLEGKNTKNVKLMKPRKQADGEVAQERQRNNLQQAAIKKKPPKNTSKRAALKGSQNKEMEEAEALEDWQKEVEESDIEPEEETCASYQVDDGQKKSPEEMKSLKDKEPTTALPFLTGVSPAGFLSANRKQPGGSDLTIQVNGKLYPLAKIQLGRMGALHPANRLAAYLTGRVGPSRQQEVSSCKPAQTPQTTPSAPSALTSSGAITTNVTATPVTPELPVTSVKLSPSLTDSQSSSSVGQPVDSQVLKIQVQGPHKGLALSHPTPHGPTPPSTNQKIVLQLVPSPSGDHLMQHYRKPDVKLVPFIPFNQLAPIKPSSKRDPPSSLVPSVSGFQKPAISAACGMQPPLITSACSSSSSPLSAPPLPAPLDKRIVVRKRTHNLRVPPAHTITGSVCVSSLSATEVKMAPGIPPLTLTSPTACGTLIPLKPPMNQGAELGVDSATASRGPERMAFHHKPASPQIHPTSSLTVETPSPKRLPPQASTLPSNMLSTDQGLARDAVDLDIICVEEENMHVATETQTNEMSDLMSSSETEDSSDFRESDDEENPPTTKRNLHNMYERNRRVQLQQKFDVLMGEVVQTGERIPKICILRRAVKTIRELSRTERHLKRNSRELRKKRDEYMSMLVPSTEYQANGDVTEVVNLSGKGEKVSRVSSKEKSTAESTWSTKTNDAATASGSTGAGQAPRLQRMRRSSDVKDEIGALSSATNTSNSPKVLLLDQAPHETHTHQRDLESLRMGLPGKGGKTFLDFSSSQEMETHTVGGAVIIPSTIDTKEKKIITSSHAQPGLQTAPSPTVQILPHTQSVPIQVHRNVSLIAPEHRMRPKTVPNILSRSRNPASSSSVNTTSVSEGKALPFKALVPAEVLSFVRKTLPKQQLLSVTPGMLRTKVLQGVAAPDPVTLKVPILTTGRILLAPVPKLSAGNLPATDSTSLLHLVEPAPGQQHTPPLHHQLLPATPPTPAQSDLIRDQLAPQTVRLVSSQSPGPSPDRLSDLQPGEPPGLDPRPDPDGGGLSSLLNEISLLSQQTICMETTTGTQSLPNQTQASKDSEVAGLNGHTDTRQGSGQPGPATDHAKDGGLAPPPLLHMKVGGGKVAGLTSTEGPASGGAGGGRGSGDVAWKPMPRLVPLGLRGNSPS</sequence>
<feature type="domain" description="T-box" evidence="7">
    <location>
        <begin position="104"/>
        <end position="285"/>
    </location>
</feature>
<feature type="compositionally biased region" description="Polar residues" evidence="6">
    <location>
        <begin position="950"/>
        <end position="975"/>
    </location>
</feature>
<evidence type="ECO:0000259" key="8">
    <source>
        <dbReference type="PROSITE" id="PS50888"/>
    </source>
</evidence>
<feature type="region of interest" description="Disordered" evidence="6">
    <location>
        <begin position="655"/>
        <end position="703"/>
    </location>
</feature>
<feature type="compositionally biased region" description="Gly residues" evidence="6">
    <location>
        <begin position="2734"/>
        <end position="2744"/>
    </location>
</feature>
<proteinExistence type="predicted"/>
<evidence type="ECO:0000256" key="2">
    <source>
        <dbReference type="ARBA" id="ARBA00023125"/>
    </source>
</evidence>
<feature type="compositionally biased region" description="Polar residues" evidence="6">
    <location>
        <begin position="397"/>
        <end position="409"/>
    </location>
</feature>
<evidence type="ECO:0000256" key="6">
    <source>
        <dbReference type="SAM" id="MobiDB-lite"/>
    </source>
</evidence>
<feature type="region of interest" description="Disordered" evidence="6">
    <location>
        <begin position="1664"/>
        <end position="1737"/>
    </location>
</feature>
<dbReference type="GO" id="GO:0001708">
    <property type="term" value="P:cell fate specification"/>
    <property type="evidence" value="ECO:0007669"/>
    <property type="project" value="TreeGrafter"/>
</dbReference>
<keyword evidence="2 5" id="KW-0238">DNA-binding</keyword>
<comment type="caution">
    <text evidence="9">The sequence shown here is derived from an EMBL/GenBank/DDBJ whole genome shotgun (WGS) entry which is preliminary data.</text>
</comment>
<feature type="region of interest" description="Disordered" evidence="6">
    <location>
        <begin position="2277"/>
        <end position="2329"/>
    </location>
</feature>
<feature type="region of interest" description="Disordered" evidence="6">
    <location>
        <begin position="1520"/>
        <end position="1559"/>
    </location>
</feature>
<feature type="region of interest" description="Disordered" evidence="6">
    <location>
        <begin position="1277"/>
        <end position="1301"/>
    </location>
</feature>
<dbReference type="InterPro" id="IPR036960">
    <property type="entry name" value="T-box_sf"/>
</dbReference>
<dbReference type="PANTHER" id="PTHR11267">
    <property type="entry name" value="T-BOX PROTEIN-RELATED"/>
    <property type="match status" value="1"/>
</dbReference>
<feature type="compositionally biased region" description="Basic residues" evidence="6">
    <location>
        <begin position="1668"/>
        <end position="1681"/>
    </location>
</feature>
<dbReference type="Gene3D" id="4.10.280.10">
    <property type="entry name" value="Helix-loop-helix DNA-binding domain"/>
    <property type="match status" value="1"/>
</dbReference>
<dbReference type="InterPro" id="IPR011598">
    <property type="entry name" value="bHLH_dom"/>
</dbReference>
<feature type="region of interest" description="Disordered" evidence="6">
    <location>
        <begin position="294"/>
        <end position="368"/>
    </location>
</feature>
<feature type="region of interest" description="Disordered" evidence="6">
    <location>
        <begin position="2147"/>
        <end position="2189"/>
    </location>
</feature>
<feature type="region of interest" description="Disordered" evidence="6">
    <location>
        <begin position="1807"/>
        <end position="1833"/>
    </location>
</feature>
<feature type="region of interest" description="Disordered" evidence="6">
    <location>
        <begin position="2569"/>
        <end position="2594"/>
    </location>
</feature>
<evidence type="ECO:0000256" key="5">
    <source>
        <dbReference type="PROSITE-ProRule" id="PRU00201"/>
    </source>
</evidence>
<feature type="compositionally biased region" description="Polar residues" evidence="6">
    <location>
        <begin position="1224"/>
        <end position="1236"/>
    </location>
</feature>
<dbReference type="Gene3D" id="2.60.40.820">
    <property type="entry name" value="Transcription factor, T-box"/>
    <property type="match status" value="1"/>
</dbReference>
<dbReference type="GO" id="GO:0005634">
    <property type="term" value="C:nucleus"/>
    <property type="evidence" value="ECO:0007669"/>
    <property type="project" value="UniProtKB-SubCell"/>
</dbReference>
<keyword evidence="4 5" id="KW-0539">Nucleus</keyword>
<keyword evidence="1" id="KW-0805">Transcription regulation</keyword>
<dbReference type="Pfam" id="PF00010">
    <property type="entry name" value="HLH"/>
    <property type="match status" value="1"/>
</dbReference>
<dbReference type="InterPro" id="IPR036638">
    <property type="entry name" value="HLH_DNA-bd_sf"/>
</dbReference>
<dbReference type="PANTHER" id="PTHR11267:SF32">
    <property type="entry name" value="MAX GENE-ASSOCIATED PROTEIN"/>
    <property type="match status" value="1"/>
</dbReference>
<dbReference type="GO" id="GO:0000981">
    <property type="term" value="F:DNA-binding transcription factor activity, RNA polymerase II-specific"/>
    <property type="evidence" value="ECO:0007669"/>
    <property type="project" value="TreeGrafter"/>
</dbReference>
<organism evidence="9 10">
    <name type="scientific">Menidia menidia</name>
    <name type="common">Atlantic silverside</name>
    <dbReference type="NCBI Taxonomy" id="238744"/>
    <lineage>
        <taxon>Eukaryota</taxon>
        <taxon>Metazoa</taxon>
        <taxon>Chordata</taxon>
        <taxon>Craniata</taxon>
        <taxon>Vertebrata</taxon>
        <taxon>Euteleostomi</taxon>
        <taxon>Actinopterygii</taxon>
        <taxon>Neopterygii</taxon>
        <taxon>Teleostei</taxon>
        <taxon>Neoteleostei</taxon>
        <taxon>Acanthomorphata</taxon>
        <taxon>Ovalentaria</taxon>
        <taxon>Atherinomorphae</taxon>
        <taxon>Atheriniformes</taxon>
        <taxon>Atherinopsidae</taxon>
        <taxon>Menidiinae</taxon>
        <taxon>Menidia</taxon>
    </lineage>
</organism>
<feature type="compositionally biased region" description="Basic residues" evidence="6">
    <location>
        <begin position="1190"/>
        <end position="1201"/>
    </location>
</feature>
<feature type="compositionally biased region" description="Low complexity" evidence="6">
    <location>
        <begin position="1816"/>
        <end position="1833"/>
    </location>
</feature>
<feature type="compositionally biased region" description="Low complexity" evidence="6">
    <location>
        <begin position="2463"/>
        <end position="2478"/>
    </location>
</feature>
<comment type="subcellular location">
    <subcellularLocation>
        <location evidence="5">Nucleus</location>
    </subcellularLocation>
</comment>
<dbReference type="GO" id="GO:0000785">
    <property type="term" value="C:chromatin"/>
    <property type="evidence" value="ECO:0007669"/>
    <property type="project" value="TreeGrafter"/>
</dbReference>
<evidence type="ECO:0000256" key="1">
    <source>
        <dbReference type="ARBA" id="ARBA00023015"/>
    </source>
</evidence>
<dbReference type="PROSITE" id="PS50252">
    <property type="entry name" value="TBOX_3"/>
    <property type="match status" value="1"/>
</dbReference>
<feature type="compositionally biased region" description="Acidic residues" evidence="6">
    <location>
        <begin position="1704"/>
        <end position="1714"/>
    </location>
</feature>
<evidence type="ECO:0000256" key="4">
    <source>
        <dbReference type="ARBA" id="ARBA00023242"/>
    </source>
</evidence>
<comment type="caution">
    <text evidence="5">Lacks conserved residue(s) required for the propagation of feature annotation.</text>
</comment>
<dbReference type="Pfam" id="PF16059">
    <property type="entry name" value="MGA_dom"/>
    <property type="match status" value="1"/>
</dbReference>
<dbReference type="SMART" id="SM00353">
    <property type="entry name" value="HLH"/>
    <property type="match status" value="1"/>
</dbReference>
<feature type="region of interest" description="Disordered" evidence="6">
    <location>
        <begin position="943"/>
        <end position="975"/>
    </location>
</feature>
<feature type="region of interest" description="Disordered" evidence="6">
    <location>
        <begin position="1409"/>
        <end position="1429"/>
    </location>
</feature>
<protein>
    <submittedName>
        <fullName evidence="9">(Atlantic silverside) hypothetical protein</fullName>
    </submittedName>
</protein>
<feature type="compositionally biased region" description="Polar residues" evidence="6">
    <location>
        <begin position="1521"/>
        <end position="1535"/>
    </location>
</feature>
<dbReference type="Pfam" id="PF00907">
    <property type="entry name" value="T-box"/>
    <property type="match status" value="1"/>
</dbReference>
<evidence type="ECO:0000313" key="9">
    <source>
        <dbReference type="EMBL" id="CAG5866968.1"/>
    </source>
</evidence>
<evidence type="ECO:0000259" key="7">
    <source>
        <dbReference type="PROSITE" id="PS50252"/>
    </source>
</evidence>
<feature type="region of interest" description="Disordered" evidence="6">
    <location>
        <begin position="1885"/>
        <end position="1905"/>
    </location>
</feature>
<dbReference type="GO" id="GO:0045893">
    <property type="term" value="P:positive regulation of DNA-templated transcription"/>
    <property type="evidence" value="ECO:0007669"/>
    <property type="project" value="InterPro"/>
</dbReference>
<feature type="domain" description="BHLH" evidence="8">
    <location>
        <begin position="2181"/>
        <end position="2231"/>
    </location>
</feature>
<feature type="region of interest" description="Disordered" evidence="6">
    <location>
        <begin position="589"/>
        <end position="620"/>
    </location>
</feature>
<feature type="region of interest" description="Disordered" evidence="6">
    <location>
        <begin position="1154"/>
        <end position="1246"/>
    </location>
</feature>
<gene>
    <name evidence="9" type="ORF">MMEN_LOCUS3662</name>
</gene>
<dbReference type="SUPFAM" id="SSF47459">
    <property type="entry name" value="HLH, helix-loop-helix DNA-binding domain"/>
    <property type="match status" value="1"/>
</dbReference>
<feature type="region of interest" description="Disordered" evidence="6">
    <location>
        <begin position="2663"/>
        <end position="2766"/>
    </location>
</feature>
<feature type="region of interest" description="Disordered" evidence="6">
    <location>
        <begin position="2456"/>
        <end position="2478"/>
    </location>
</feature>
<dbReference type="InterPro" id="IPR032060">
    <property type="entry name" value="MGA_dom"/>
</dbReference>
<feature type="compositionally biased region" description="Basic and acidic residues" evidence="6">
    <location>
        <begin position="1722"/>
        <end position="1737"/>
    </location>
</feature>
<feature type="compositionally biased region" description="Basic and acidic residues" evidence="6">
    <location>
        <begin position="302"/>
        <end position="316"/>
    </location>
</feature>